<name>F4XRY6_9CYAN</name>
<dbReference type="Proteomes" id="UP000003959">
    <property type="component" value="Unassembled WGS sequence"/>
</dbReference>
<organism evidence="1 2">
    <name type="scientific">Moorena producens 3L</name>
    <dbReference type="NCBI Taxonomy" id="489825"/>
    <lineage>
        <taxon>Bacteria</taxon>
        <taxon>Bacillati</taxon>
        <taxon>Cyanobacteriota</taxon>
        <taxon>Cyanophyceae</taxon>
        <taxon>Coleofasciculales</taxon>
        <taxon>Coleofasciculaceae</taxon>
        <taxon>Moorena</taxon>
    </lineage>
</organism>
<evidence type="ECO:0000313" key="2">
    <source>
        <dbReference type="Proteomes" id="UP000003959"/>
    </source>
</evidence>
<protein>
    <submittedName>
        <fullName evidence="1">Uncharacterized protein</fullName>
    </submittedName>
</protein>
<accession>F4XRY6</accession>
<gene>
    <name evidence="1" type="ORF">LYNGBM3L_05550</name>
</gene>
<keyword evidence="2" id="KW-1185">Reference proteome</keyword>
<proteinExistence type="predicted"/>
<dbReference type="HOGENOM" id="CLU_2118298_0_0_3"/>
<dbReference type="EMBL" id="GL890907">
    <property type="protein sequence ID" value="EGJ32705.1"/>
    <property type="molecule type" value="Genomic_DNA"/>
</dbReference>
<reference evidence="2" key="1">
    <citation type="journal article" date="2011" name="Proc. Natl. Acad. Sci. U.S.A.">
        <title>Genomic insights into the physiology and ecology of the marine filamentous cyanobacterium Lyngbya majuscula.</title>
        <authorList>
            <person name="Jones A.C."/>
            <person name="Monroe E.A."/>
            <person name="Podell S."/>
            <person name="Hess W.R."/>
            <person name="Klages S."/>
            <person name="Esquenazi E."/>
            <person name="Niessen S."/>
            <person name="Hoover H."/>
            <person name="Rothmann M."/>
            <person name="Lasken R.S."/>
            <person name="Yates J.R.III."/>
            <person name="Reinhardt R."/>
            <person name="Kube M."/>
            <person name="Burkart M.D."/>
            <person name="Allen E.E."/>
            <person name="Dorrestein P.C."/>
            <person name="Gerwick W.H."/>
            <person name="Gerwick L."/>
        </authorList>
    </citation>
    <scope>NUCLEOTIDE SEQUENCE [LARGE SCALE GENOMIC DNA]</scope>
    <source>
        <strain evidence="2">3L</strain>
    </source>
</reference>
<sequence length="114" mass="13002">MFYFEYSVFAHLETVQVACHLNVNQARKMRYLITLNLPPPNNSLESVKQLDGIKDLEIDEDYGLILISPKRDLYVIRVSGDMDSQKLIAIQPLVKGVHGDIKIAPTESQEEEDK</sequence>
<dbReference type="AlphaFoldDB" id="F4XRY6"/>
<evidence type="ECO:0000313" key="1">
    <source>
        <dbReference type="EMBL" id="EGJ32705.1"/>
    </source>
</evidence>
<dbReference type="RefSeq" id="WP_008184267.1">
    <property type="nucleotide sequence ID" value="NZ_GL890907.1"/>
</dbReference>